<comment type="caution">
    <text evidence="1">The sequence shown here is derived from an EMBL/GenBank/DDBJ whole genome shotgun (WGS) entry which is preliminary data.</text>
</comment>
<evidence type="ECO:0000313" key="2">
    <source>
        <dbReference type="Proteomes" id="UP000230392"/>
    </source>
</evidence>
<organism evidence="1 2">
    <name type="scientific">bacterium (Candidatus Ratteibacteria) CG23_combo_of_CG06-09_8_20_14_all_48_7</name>
    <dbReference type="NCBI Taxonomy" id="2014292"/>
    <lineage>
        <taxon>Bacteria</taxon>
        <taxon>Candidatus Ratteibacteria</taxon>
    </lineage>
</organism>
<feature type="non-terminal residue" evidence="1">
    <location>
        <position position="218"/>
    </location>
</feature>
<dbReference type="Proteomes" id="UP000230392">
    <property type="component" value="Unassembled WGS sequence"/>
</dbReference>
<dbReference type="Gene3D" id="2.70.98.60">
    <property type="entry name" value="alpha-galactosidase from lactobacil brevis"/>
    <property type="match status" value="1"/>
</dbReference>
<accession>A0A2G9YAW9</accession>
<reference evidence="1 2" key="1">
    <citation type="submission" date="2017-09" db="EMBL/GenBank/DDBJ databases">
        <title>Depth-based differentiation of microbial function through sediment-hosted aquifers and enrichment of novel symbionts in the deep terrestrial subsurface.</title>
        <authorList>
            <person name="Probst A.J."/>
            <person name="Ladd B."/>
            <person name="Jarett J.K."/>
            <person name="Geller-Mcgrath D.E."/>
            <person name="Sieber C.M."/>
            <person name="Emerson J.B."/>
            <person name="Anantharaman K."/>
            <person name="Thomas B.C."/>
            <person name="Malmstrom R."/>
            <person name="Stieglmeier M."/>
            <person name="Klingl A."/>
            <person name="Woyke T."/>
            <person name="Ryan C.M."/>
            <person name="Banfield J.F."/>
        </authorList>
    </citation>
    <scope>NUCLEOTIDE SEQUENCE [LARGE SCALE GENOMIC DNA]</scope>
    <source>
        <strain evidence="1">CG23_combo_of_CG06-09_8_20_14_all_48_7</strain>
    </source>
</reference>
<proteinExistence type="predicted"/>
<evidence type="ECO:0000313" key="1">
    <source>
        <dbReference type="EMBL" id="PIP16386.1"/>
    </source>
</evidence>
<dbReference type="AlphaFoldDB" id="A0A2G9YAW9"/>
<dbReference type="EMBL" id="PCRF01000120">
    <property type="protein sequence ID" value="PIP16386.1"/>
    <property type="molecule type" value="Genomic_DNA"/>
</dbReference>
<gene>
    <name evidence="1" type="ORF">COX46_02540</name>
</gene>
<dbReference type="InterPro" id="IPR038417">
    <property type="entry name" value="Alpga-gal_N_sf"/>
</dbReference>
<sequence length="218" mass="24375">MKKKFWQDKVLPPISFRYDGKPSLEFIPEWKAEEHFEKVPEGIVREITLTDPKTGLTVISHIREFVSSPGESHPFDAVDWVLEFVNNGEKDTPIISDILPLDISWDCPKAENIFLHHAKGSLCRMDDFLPITEQIHQNQHFSLKPIGGRSSNGVLPFMNLQKTGGGLVLAIGWSGQWLATFDRGGGATLSGGEPAMRVTVGMEKTHLILHPGERIRTP</sequence>
<protein>
    <submittedName>
        <fullName evidence="1">Uncharacterized protein</fullName>
    </submittedName>
</protein>
<name>A0A2G9YAW9_9BACT</name>